<gene>
    <name evidence="1" type="ordered locus">Pyrfu_0323</name>
</gene>
<organism evidence="1 2">
    <name type="scientific">Pyrolobus fumarii (strain DSM 11204 / 1A)</name>
    <dbReference type="NCBI Taxonomy" id="694429"/>
    <lineage>
        <taxon>Archaea</taxon>
        <taxon>Thermoproteota</taxon>
        <taxon>Thermoprotei</taxon>
        <taxon>Desulfurococcales</taxon>
        <taxon>Pyrodictiaceae</taxon>
        <taxon>Pyrolobus</taxon>
    </lineage>
</organism>
<dbReference type="GeneID" id="11139967"/>
<dbReference type="EMBL" id="CP002838">
    <property type="protein sequence ID" value="AEM38195.1"/>
    <property type="molecule type" value="Genomic_DNA"/>
</dbReference>
<evidence type="ECO:0000313" key="2">
    <source>
        <dbReference type="Proteomes" id="UP000001037"/>
    </source>
</evidence>
<dbReference type="InParanoid" id="G0EFM4"/>
<dbReference type="KEGG" id="pfm:Pyrfu_0323"/>
<proteinExistence type="predicted"/>
<dbReference type="RefSeq" id="WP_014025872.1">
    <property type="nucleotide sequence ID" value="NC_015931.1"/>
</dbReference>
<protein>
    <submittedName>
        <fullName evidence="1">Uncharacterized protein</fullName>
    </submittedName>
</protein>
<dbReference type="eggNOG" id="arCOG13656">
    <property type="taxonomic scope" value="Archaea"/>
</dbReference>
<evidence type="ECO:0000313" key="1">
    <source>
        <dbReference type="EMBL" id="AEM38195.1"/>
    </source>
</evidence>
<keyword evidence="2" id="KW-1185">Reference proteome</keyword>
<name>G0EFM4_PYRF1</name>
<dbReference type="AlphaFoldDB" id="G0EFM4"/>
<reference evidence="1 2" key="1">
    <citation type="journal article" date="2011" name="Stand. Genomic Sci.">
        <title>Complete genome sequence of the hyperthermophilic chemolithoautotroph Pyrolobus fumarii type strain (1A).</title>
        <authorList>
            <person name="Anderson I."/>
            <person name="Goker M."/>
            <person name="Nolan M."/>
            <person name="Lucas S."/>
            <person name="Hammon N."/>
            <person name="Deshpande S."/>
            <person name="Cheng J.F."/>
            <person name="Tapia R."/>
            <person name="Han C."/>
            <person name="Goodwin L."/>
            <person name="Pitluck S."/>
            <person name="Huntemann M."/>
            <person name="Liolios K."/>
            <person name="Ivanova N."/>
            <person name="Pagani I."/>
            <person name="Mavromatis K."/>
            <person name="Ovchinikova G."/>
            <person name="Pati A."/>
            <person name="Chen A."/>
            <person name="Palaniappan K."/>
            <person name="Land M."/>
            <person name="Hauser L."/>
            <person name="Brambilla E.M."/>
            <person name="Huber H."/>
            <person name="Yasawong M."/>
            <person name="Rohde M."/>
            <person name="Spring S."/>
            <person name="Abt B."/>
            <person name="Sikorski J."/>
            <person name="Wirth R."/>
            <person name="Detter J.C."/>
            <person name="Woyke T."/>
            <person name="Bristow J."/>
            <person name="Eisen J.A."/>
            <person name="Markowitz V."/>
            <person name="Hugenholtz P."/>
            <person name="Kyrpides N.C."/>
            <person name="Klenk H.P."/>
            <person name="Lapidus A."/>
        </authorList>
    </citation>
    <scope>NUCLEOTIDE SEQUENCE [LARGE SCALE GENOMIC DNA]</scope>
    <source>
        <strain evidence="2">DSM 11204 / 1A</strain>
    </source>
</reference>
<accession>G0EFM4</accession>
<dbReference type="HOGENOM" id="CLU_1187819_0_0_2"/>
<dbReference type="Proteomes" id="UP000001037">
    <property type="component" value="Chromosome"/>
</dbReference>
<sequence length="233" mass="26267">MYPELQFITGPLATLYVVSYLCTHLEHVDPRLLTLVENPIAISRFAFEAERRGAWCSLAKCLAGRECDTGTSMHARVFHSVEAASFDSIADVEGLQDACRRILADTWGRFIRFCQGAFSEKPRLKRLAVILAPSLTPRLDASVVCTDNQTLYIAALVHPTVEPRQLVDLVYHEVMHELLHGKVDEELEEKIIDALAPEGVLSKHLGLTERAFCRDALCKLLERYVENRLYEKG</sequence>